<dbReference type="EnsemblMetazoa" id="ISCW002373-RA">
    <property type="protein sequence ID" value="ISCW002373-PA"/>
    <property type="gene ID" value="ISCW002373"/>
</dbReference>
<reference evidence="2" key="2">
    <citation type="submission" date="2020-05" db="UniProtKB">
        <authorList>
            <consortium name="EnsemblMetazoa"/>
        </authorList>
    </citation>
    <scope>IDENTIFICATION</scope>
    <source>
        <strain evidence="2">wikel</strain>
    </source>
</reference>
<dbReference type="AlphaFoldDB" id="B7PAU4"/>
<dbReference type="VEuPathDB" id="VectorBase:ISCW002373"/>
<gene>
    <name evidence="1" type="ORF">IscW_ISCW002373</name>
</gene>
<dbReference type="PaxDb" id="6945-B7PAU4"/>
<keyword evidence="3" id="KW-1185">Reference proteome</keyword>
<name>B7PAU4_IXOSC</name>
<dbReference type="HOGENOM" id="CLU_179542_0_0_1"/>
<dbReference type="Proteomes" id="UP000001555">
    <property type="component" value="Unassembled WGS sequence"/>
</dbReference>
<dbReference type="VEuPathDB" id="VectorBase:ISCP_036963"/>
<protein>
    <submittedName>
        <fullName evidence="1 2">Uncharacterized protein</fullName>
    </submittedName>
</protein>
<evidence type="ECO:0000313" key="2">
    <source>
        <dbReference type="EnsemblMetazoa" id="ISCW002373-PA"/>
    </source>
</evidence>
<dbReference type="EMBL" id="ABJB010500830">
    <property type="status" value="NOT_ANNOTATED_CDS"/>
    <property type="molecule type" value="Genomic_DNA"/>
</dbReference>
<dbReference type="OrthoDB" id="8197512at2759"/>
<organism>
    <name type="scientific">Ixodes scapularis</name>
    <name type="common">Black-legged tick</name>
    <name type="synonym">Deer tick</name>
    <dbReference type="NCBI Taxonomy" id="6945"/>
    <lineage>
        <taxon>Eukaryota</taxon>
        <taxon>Metazoa</taxon>
        <taxon>Ecdysozoa</taxon>
        <taxon>Arthropoda</taxon>
        <taxon>Chelicerata</taxon>
        <taxon>Arachnida</taxon>
        <taxon>Acari</taxon>
        <taxon>Parasitiformes</taxon>
        <taxon>Ixodida</taxon>
        <taxon>Ixodoidea</taxon>
        <taxon>Ixodidae</taxon>
        <taxon>Ixodinae</taxon>
        <taxon>Ixodes</taxon>
    </lineage>
</organism>
<dbReference type="VEuPathDB" id="VectorBase:ISCI012074"/>
<proteinExistence type="predicted"/>
<evidence type="ECO:0000313" key="3">
    <source>
        <dbReference type="Proteomes" id="UP000001555"/>
    </source>
</evidence>
<accession>B7PAU4</accession>
<dbReference type="EMBL" id="DS673006">
    <property type="protein sequence ID" value="EEC03716.1"/>
    <property type="molecule type" value="Genomic_DNA"/>
</dbReference>
<evidence type="ECO:0000313" key="1">
    <source>
        <dbReference type="EMBL" id="EEC03716.1"/>
    </source>
</evidence>
<sequence>MRLHQLEWSVLWEPHYSVQGDVMKLDLVATKGAQAIITDVQVVGTGIELAFLQEQKAAKYTPDLLRQVQGKRKKPPLFTKQQQ</sequence>
<dbReference type="InParanoid" id="B7PAU4"/>
<reference evidence="1 3" key="1">
    <citation type="submission" date="2008-03" db="EMBL/GenBank/DDBJ databases">
        <title>Annotation of Ixodes scapularis.</title>
        <authorList>
            <consortium name="Ixodes scapularis Genome Project Consortium"/>
            <person name="Caler E."/>
            <person name="Hannick L.I."/>
            <person name="Bidwell S."/>
            <person name="Joardar V."/>
            <person name="Thiagarajan M."/>
            <person name="Amedeo P."/>
            <person name="Galinsky K.J."/>
            <person name="Schobel S."/>
            <person name="Inman J."/>
            <person name="Hostetler J."/>
            <person name="Miller J."/>
            <person name="Hammond M."/>
            <person name="Megy K."/>
            <person name="Lawson D."/>
            <person name="Kodira C."/>
            <person name="Sutton G."/>
            <person name="Meyer J."/>
            <person name="Hill C.A."/>
            <person name="Birren B."/>
            <person name="Nene V."/>
            <person name="Collins F."/>
            <person name="Alarcon-Chaidez F."/>
            <person name="Wikel S."/>
            <person name="Strausberg R."/>
        </authorList>
    </citation>
    <scope>NUCLEOTIDE SEQUENCE [LARGE SCALE GENOMIC DNA]</scope>
    <source>
        <strain evidence="3">Wikel</strain>
        <strain evidence="1">Wikel colony</strain>
    </source>
</reference>